<evidence type="ECO:0000313" key="2">
    <source>
        <dbReference type="Ensembl" id="ENSFHEP00000006297.1"/>
    </source>
</evidence>
<reference evidence="2" key="1">
    <citation type="submission" date="2025-08" db="UniProtKB">
        <authorList>
            <consortium name="Ensembl"/>
        </authorList>
    </citation>
    <scope>IDENTIFICATION</scope>
</reference>
<feature type="compositionally biased region" description="Polar residues" evidence="1">
    <location>
        <begin position="49"/>
        <end position="65"/>
    </location>
</feature>
<dbReference type="Proteomes" id="UP000265000">
    <property type="component" value="Unplaced"/>
</dbReference>
<proteinExistence type="predicted"/>
<feature type="compositionally biased region" description="Basic and acidic residues" evidence="1">
    <location>
        <begin position="106"/>
        <end position="118"/>
    </location>
</feature>
<feature type="compositionally biased region" description="Low complexity" evidence="1">
    <location>
        <begin position="78"/>
        <end position="90"/>
    </location>
</feature>
<protein>
    <submittedName>
        <fullName evidence="2">Uncharacterized protein</fullName>
    </submittedName>
</protein>
<keyword evidence="3" id="KW-1185">Reference proteome</keyword>
<feature type="compositionally biased region" description="Polar residues" evidence="1">
    <location>
        <begin position="157"/>
        <end position="171"/>
    </location>
</feature>
<feature type="compositionally biased region" description="Basic and acidic residues" evidence="1">
    <location>
        <begin position="126"/>
        <end position="136"/>
    </location>
</feature>
<dbReference type="AlphaFoldDB" id="A0A3Q2P2T1"/>
<accession>A0A3Q2P2T1</accession>
<name>A0A3Q2P2T1_FUNHE</name>
<evidence type="ECO:0000256" key="1">
    <source>
        <dbReference type="SAM" id="MobiDB-lite"/>
    </source>
</evidence>
<evidence type="ECO:0000313" key="3">
    <source>
        <dbReference type="Proteomes" id="UP000265000"/>
    </source>
</evidence>
<feature type="region of interest" description="Disordered" evidence="1">
    <location>
        <begin position="49"/>
        <end position="196"/>
    </location>
</feature>
<dbReference type="GeneTree" id="ENSGT00940000181944"/>
<sequence>MFLCSINNSGPLVLQNQTLCFSAASLTLDLWFFICRCSGSSPSEVSTATFSVSDRLRSSTGTPSLSEEHPVRTGSGSGSSDGSTKGSCGSCRLDEAPGSADPPDGSSRRTTERVEPEIRGSGSSSTHRDQNQEMDRSPGTGAVRSSRTCQHLPGPSSRFSQQLSAEPSCQNHYPFPSRRTPKRSEAARRLGLYSSF</sequence>
<organism evidence="2 3">
    <name type="scientific">Fundulus heteroclitus</name>
    <name type="common">Killifish</name>
    <name type="synonym">Mummichog</name>
    <dbReference type="NCBI Taxonomy" id="8078"/>
    <lineage>
        <taxon>Eukaryota</taxon>
        <taxon>Metazoa</taxon>
        <taxon>Chordata</taxon>
        <taxon>Craniata</taxon>
        <taxon>Vertebrata</taxon>
        <taxon>Euteleostomi</taxon>
        <taxon>Actinopterygii</taxon>
        <taxon>Neopterygii</taxon>
        <taxon>Teleostei</taxon>
        <taxon>Neoteleostei</taxon>
        <taxon>Acanthomorphata</taxon>
        <taxon>Ovalentaria</taxon>
        <taxon>Atherinomorphae</taxon>
        <taxon>Cyprinodontiformes</taxon>
        <taxon>Fundulidae</taxon>
        <taxon>Fundulus</taxon>
    </lineage>
</organism>
<dbReference type="Ensembl" id="ENSFHET00000005743.1">
    <property type="protein sequence ID" value="ENSFHEP00000006297.1"/>
    <property type="gene ID" value="ENSFHEG00000007328.1"/>
</dbReference>
<reference evidence="2" key="2">
    <citation type="submission" date="2025-09" db="UniProtKB">
        <authorList>
            <consortium name="Ensembl"/>
        </authorList>
    </citation>
    <scope>IDENTIFICATION</scope>
</reference>